<dbReference type="Proteomes" id="UP000823790">
    <property type="component" value="Unassembled WGS sequence"/>
</dbReference>
<gene>
    <name evidence="1" type="ORF">J7I44_09230</name>
</gene>
<name>A0ABS4DN48_9GAMM</name>
<keyword evidence="2" id="KW-1185">Reference proteome</keyword>
<reference evidence="1 2" key="1">
    <citation type="submission" date="2021-04" db="EMBL/GenBank/DDBJ databases">
        <authorList>
            <person name="Huq M.A."/>
        </authorList>
    </citation>
    <scope>NUCLEOTIDE SEQUENCE [LARGE SCALE GENOMIC DNA]</scope>
    <source>
        <strain evidence="1 2">MAH-13</strain>
    </source>
</reference>
<accession>A0ABS4DN48</accession>
<evidence type="ECO:0000313" key="2">
    <source>
        <dbReference type="Proteomes" id="UP000823790"/>
    </source>
</evidence>
<evidence type="ECO:0000313" key="1">
    <source>
        <dbReference type="EMBL" id="MBP1474484.1"/>
    </source>
</evidence>
<comment type="caution">
    <text evidence="1">The sequence shown here is derived from an EMBL/GenBank/DDBJ whole genome shotgun (WGS) entry which is preliminary data.</text>
</comment>
<protein>
    <submittedName>
        <fullName evidence="1">Uncharacterized protein</fullName>
    </submittedName>
</protein>
<sequence>MNAFQEVAAHCEAKWGRLSAPVDPEETRIRMRAQSALSGGELGQCPPLDIRQARDVLAWYAPQY</sequence>
<dbReference type="EMBL" id="JAGJRS010000018">
    <property type="protein sequence ID" value="MBP1474484.1"/>
    <property type="molecule type" value="Genomic_DNA"/>
</dbReference>
<proteinExistence type="predicted"/>
<organism evidence="1 2">
    <name type="scientific">Frateuria flava</name>
    <dbReference type="NCBI Taxonomy" id="2821489"/>
    <lineage>
        <taxon>Bacteria</taxon>
        <taxon>Pseudomonadati</taxon>
        <taxon>Pseudomonadota</taxon>
        <taxon>Gammaproteobacteria</taxon>
        <taxon>Lysobacterales</taxon>
        <taxon>Rhodanobacteraceae</taxon>
        <taxon>Frateuria</taxon>
    </lineage>
</organism>
<dbReference type="RefSeq" id="WP_209619328.1">
    <property type="nucleotide sequence ID" value="NZ_JAGJRS010000018.1"/>
</dbReference>